<feature type="compositionally biased region" description="Polar residues" evidence="1">
    <location>
        <begin position="440"/>
        <end position="450"/>
    </location>
</feature>
<feature type="compositionally biased region" description="Acidic residues" evidence="1">
    <location>
        <begin position="504"/>
        <end position="519"/>
    </location>
</feature>
<feature type="compositionally biased region" description="Basic and acidic residues" evidence="1">
    <location>
        <begin position="192"/>
        <end position="207"/>
    </location>
</feature>
<dbReference type="EMBL" id="JAGKQM010000012">
    <property type="protein sequence ID" value="KAH0900179.1"/>
    <property type="molecule type" value="Genomic_DNA"/>
</dbReference>
<feature type="compositionally biased region" description="Acidic residues" evidence="1">
    <location>
        <begin position="531"/>
        <end position="553"/>
    </location>
</feature>
<gene>
    <name evidence="2" type="ORF">HID58_049747</name>
</gene>
<evidence type="ECO:0000256" key="1">
    <source>
        <dbReference type="SAM" id="MobiDB-lite"/>
    </source>
</evidence>
<feature type="compositionally biased region" description="Basic and acidic residues" evidence="1">
    <location>
        <begin position="1"/>
        <end position="10"/>
    </location>
</feature>
<evidence type="ECO:0000313" key="2">
    <source>
        <dbReference type="EMBL" id="KAH0900179.1"/>
    </source>
</evidence>
<feature type="compositionally biased region" description="Basic and acidic residues" evidence="1">
    <location>
        <begin position="428"/>
        <end position="439"/>
    </location>
</feature>
<sequence>MVAGEVKRLEMMQNLFGDNSEEEEEEEEEEIDSEHESNPHPNDPSVISSLLPSLRDEAEGGVEPGEEAVVEVQVEAESEGEQGDVEPGHGESEGEREPSSQERDVADPVEESEEEEEEERDEERVVTKRRQDVVESGSERSGDRRYESEDEEVEQTRIQRSPSEEKEEAQVAQSDVNIRNVFGSSDDEDAEEYVRNDIEPDEPRSPVEDEEGSEKDQRPDDMGLDDMIPEEDPRYESEDERVEARHRDRDRPVGPPMEVGVPFRPPPGDPEKMNMIKVSNIMGIDPKPFDAKTFVEEDIFESEEPGGKMRIRLANNIVRHRFVKGRDGKTYSESNARFVRWSDGSLQLLIGNEVLDITEQDARQDQNHLLVKHEKVLGILQSQGKIMKKMRFIPSSLTSNSHRLLTALVDSRQKKDFKVKNCVTDIDPEREKEKRERMENQNLKASTKLSQAREKVKRKYPLPAARRQLSTGIMNAKKSNKGFTGRSSMTSARPTRRQEYSESEREESEYETEEEEEEEERPRSRKRVKEPEDEYEEEEEEEVEEEDEEEEEAEGLRGDKDRGGGGRKRKGIESDEEEESPPRKAPTHRRMAMVYDSDED</sequence>
<dbReference type="PANTHER" id="PTHR23146:SF5">
    <property type="entry name" value="LEO1-LIKE PROTEIN"/>
    <property type="match status" value="1"/>
</dbReference>
<feature type="compositionally biased region" description="Basic and acidic residues" evidence="1">
    <location>
        <begin position="86"/>
        <end position="106"/>
    </location>
</feature>
<feature type="compositionally biased region" description="Acidic residues" evidence="1">
    <location>
        <begin position="19"/>
        <end position="33"/>
    </location>
</feature>
<dbReference type="Pfam" id="PF04004">
    <property type="entry name" value="Leo1"/>
    <property type="match status" value="1"/>
</dbReference>
<feature type="compositionally biased region" description="Acidic residues" evidence="1">
    <location>
        <begin position="64"/>
        <end position="84"/>
    </location>
</feature>
<proteinExistence type="predicted"/>
<feature type="compositionally biased region" description="Basic and acidic residues" evidence="1">
    <location>
        <begin position="231"/>
        <end position="252"/>
    </location>
</feature>
<organism evidence="2 3">
    <name type="scientific">Brassica napus</name>
    <name type="common">Rape</name>
    <dbReference type="NCBI Taxonomy" id="3708"/>
    <lineage>
        <taxon>Eukaryota</taxon>
        <taxon>Viridiplantae</taxon>
        <taxon>Streptophyta</taxon>
        <taxon>Embryophyta</taxon>
        <taxon>Tracheophyta</taxon>
        <taxon>Spermatophyta</taxon>
        <taxon>Magnoliopsida</taxon>
        <taxon>eudicotyledons</taxon>
        <taxon>Gunneridae</taxon>
        <taxon>Pentapetalae</taxon>
        <taxon>rosids</taxon>
        <taxon>malvids</taxon>
        <taxon>Brassicales</taxon>
        <taxon>Brassicaceae</taxon>
        <taxon>Brassiceae</taxon>
        <taxon>Brassica</taxon>
    </lineage>
</organism>
<dbReference type="PANTHER" id="PTHR23146">
    <property type="entry name" value="LEO1 PROTEIN"/>
    <property type="match status" value="1"/>
</dbReference>
<comment type="caution">
    <text evidence="2">The sequence shown here is derived from an EMBL/GenBank/DDBJ whole genome shotgun (WGS) entry which is preliminary data.</text>
</comment>
<feature type="region of interest" description="Disordered" evidence="1">
    <location>
        <begin position="1"/>
        <end position="271"/>
    </location>
</feature>
<dbReference type="InterPro" id="IPR007149">
    <property type="entry name" value="Leo1"/>
</dbReference>
<protein>
    <submittedName>
        <fullName evidence="2">Uncharacterized protein</fullName>
    </submittedName>
</protein>
<feature type="compositionally biased region" description="Polar residues" evidence="1">
    <location>
        <begin position="481"/>
        <end position="493"/>
    </location>
</feature>
<feature type="compositionally biased region" description="Basic and acidic residues" evidence="1">
    <location>
        <begin position="554"/>
        <end position="564"/>
    </location>
</feature>
<keyword evidence="3" id="KW-1185">Reference proteome</keyword>
<reference evidence="2 3" key="1">
    <citation type="submission" date="2021-05" db="EMBL/GenBank/DDBJ databases">
        <title>Genome Assembly of Synthetic Allotetraploid Brassica napus Reveals Homoeologous Exchanges between Subgenomes.</title>
        <authorList>
            <person name="Davis J.T."/>
        </authorList>
    </citation>
    <scope>NUCLEOTIDE SEQUENCE [LARGE SCALE GENOMIC DNA]</scope>
    <source>
        <strain evidence="3">cv. Da-Ae</strain>
        <tissue evidence="2">Seedling</tissue>
    </source>
</reference>
<feature type="compositionally biased region" description="Acidic residues" evidence="1">
    <location>
        <begin position="107"/>
        <end position="121"/>
    </location>
</feature>
<evidence type="ECO:0000313" key="3">
    <source>
        <dbReference type="Proteomes" id="UP000824890"/>
    </source>
</evidence>
<feature type="region of interest" description="Disordered" evidence="1">
    <location>
        <begin position="428"/>
        <end position="600"/>
    </location>
</feature>
<dbReference type="Proteomes" id="UP000824890">
    <property type="component" value="Unassembled WGS sequence"/>
</dbReference>
<feature type="compositionally biased region" description="Basic and acidic residues" evidence="1">
    <location>
        <begin position="122"/>
        <end position="147"/>
    </location>
</feature>
<accession>A0ABQ8B5W5</accession>
<name>A0ABQ8B5W5_BRANA</name>